<evidence type="ECO:0000313" key="2">
    <source>
        <dbReference type="Proteomes" id="UP000740329"/>
    </source>
</evidence>
<name>A0A8J7UTZ2_METVO</name>
<organism evidence="1 2">
    <name type="scientific">Methanococcus voltae</name>
    <dbReference type="NCBI Taxonomy" id="2188"/>
    <lineage>
        <taxon>Archaea</taxon>
        <taxon>Methanobacteriati</taxon>
        <taxon>Methanobacteriota</taxon>
        <taxon>Methanomada group</taxon>
        <taxon>Methanococci</taxon>
        <taxon>Methanococcales</taxon>
        <taxon>Methanococcaceae</taxon>
        <taxon>Methanococcus</taxon>
    </lineage>
</organism>
<protein>
    <submittedName>
        <fullName evidence="1">Uncharacterized protein</fullName>
    </submittedName>
</protein>
<evidence type="ECO:0000313" key="1">
    <source>
        <dbReference type="EMBL" id="MBP2202178.1"/>
    </source>
</evidence>
<dbReference type="RefSeq" id="WP_209591696.1">
    <property type="nucleotide sequence ID" value="NZ_JAGGMV010000008.1"/>
</dbReference>
<comment type="caution">
    <text evidence="1">The sequence shown here is derived from an EMBL/GenBank/DDBJ whole genome shotgun (WGS) entry which is preliminary data.</text>
</comment>
<dbReference type="Proteomes" id="UP000740329">
    <property type="component" value="Unassembled WGS sequence"/>
</dbReference>
<reference evidence="1" key="1">
    <citation type="submission" date="2021-03" db="EMBL/GenBank/DDBJ databases">
        <title>Genomic Encyclopedia of Type Strains, Phase IV (KMG-V): Genome sequencing to study the core and pangenomes of soil and plant-associated prokaryotes.</title>
        <authorList>
            <person name="Whitman W."/>
        </authorList>
    </citation>
    <scope>NUCLEOTIDE SEQUENCE</scope>
    <source>
        <strain evidence="1">C4</strain>
    </source>
</reference>
<gene>
    <name evidence="1" type="ORF">J3E07_001619</name>
</gene>
<sequence>MDEEYKLKNALNNINKRTQYKGCLWDDENCSEKIIKAHSIQNNRILSKLADKGEVIYFENSPSEYGFYKLKRTGRKIATVFSGFCGYHDREIFKPIELKDYSFGDKEQEYIFAYRALAKELHAKLSAKNASEKMIEEMDNPKLFKDLFISPQTPNYEEKIKYLKELYNLYMHGIDMALYEMTIFHERMKKDIVDKNFESLITKSIVIPGISISVSSMPYIEYDLKNNILNDVENFEKPLKPLFINLFPHDSNTIVLLSYFKEDSPLYEDFVNSIIQKPQILQKPILSNIILIYVENFVISPTLWDSYSKRKKEKLEAILNKTLINKELNLLVPRVNLFE</sequence>
<dbReference type="EMBL" id="JAGGMV010000008">
    <property type="protein sequence ID" value="MBP2202178.1"/>
    <property type="molecule type" value="Genomic_DNA"/>
</dbReference>
<dbReference type="AlphaFoldDB" id="A0A8J7UTZ2"/>
<accession>A0A8J7UTZ2</accession>
<proteinExistence type="predicted"/>